<dbReference type="Proteomes" id="UP001597519">
    <property type="component" value="Unassembled WGS sequence"/>
</dbReference>
<dbReference type="InterPro" id="IPR011990">
    <property type="entry name" value="TPR-like_helical_dom_sf"/>
</dbReference>
<dbReference type="PANTHER" id="PTHR46797:SF1">
    <property type="entry name" value="METHYLPHOSPHONATE SYNTHASE"/>
    <property type="match status" value="1"/>
</dbReference>
<evidence type="ECO:0000313" key="4">
    <source>
        <dbReference type="Proteomes" id="UP001597519"/>
    </source>
</evidence>
<dbReference type="SMART" id="SM00530">
    <property type="entry name" value="HTH_XRE"/>
    <property type="match status" value="1"/>
</dbReference>
<evidence type="ECO:0000256" key="1">
    <source>
        <dbReference type="ARBA" id="ARBA00023125"/>
    </source>
</evidence>
<proteinExistence type="predicted"/>
<dbReference type="InterPro" id="IPR050807">
    <property type="entry name" value="TransReg_Diox_bact_type"/>
</dbReference>
<sequence length="410" mass="48658">MTLGKRIKESRKKQGMTLVDLAGDHITKGMLSLIENDKSKPSMETLDYISEKLGVSIGYLTQSGDEEWTKKILDNEVFMDMFNFPGDFIEKNILTDFEKIADSQKGMEVYQILRIYYRYRRMPAEAEAMSKKIGGFYNEKGLNHLALADKLNDVSSMLYSKEYYSAYQWLIDLEEEVETLKEYDSRTEEYYLYIRSLFAVNFDIEDFIQCAEKLMDLSFKKERFGYYASINSDLSRYYGLTGDVEKYEYYQERVKKYLEFNPHSNSVTEMYTPEQPVQLYYVLVDEPKKHVSNLEGYIKRVSLINDQRTTVFFREYSYIFDLEIAYHKGYYQKVVDTYEPKRYHRPLAQHPIDRVLMAIRSAVYPMSLFSLGRKEEARAAFNEIEETISDIKDIFFTKEFYMIKDIIFKK</sequence>
<dbReference type="SUPFAM" id="SSF47413">
    <property type="entry name" value="lambda repressor-like DNA-binding domains"/>
    <property type="match status" value="1"/>
</dbReference>
<dbReference type="Pfam" id="PF01381">
    <property type="entry name" value="HTH_3"/>
    <property type="match status" value="1"/>
</dbReference>
<gene>
    <name evidence="3" type="ORF">ACFSX4_00145</name>
</gene>
<reference evidence="4" key="1">
    <citation type="journal article" date="2019" name="Int. J. Syst. Evol. Microbiol.">
        <title>The Global Catalogue of Microorganisms (GCM) 10K type strain sequencing project: providing services to taxonomists for standard genome sequencing and annotation.</title>
        <authorList>
            <consortium name="The Broad Institute Genomics Platform"/>
            <consortium name="The Broad Institute Genome Sequencing Center for Infectious Disease"/>
            <person name="Wu L."/>
            <person name="Ma J."/>
        </authorList>
    </citation>
    <scope>NUCLEOTIDE SEQUENCE [LARGE SCALE GENOMIC DNA]</scope>
    <source>
        <strain evidence="4">KCTC 33575</strain>
    </source>
</reference>
<dbReference type="EMBL" id="JBHUOQ010000001">
    <property type="protein sequence ID" value="MFD2828864.1"/>
    <property type="molecule type" value="Genomic_DNA"/>
</dbReference>
<dbReference type="Gene3D" id="1.25.40.10">
    <property type="entry name" value="Tetratricopeptide repeat domain"/>
    <property type="match status" value="1"/>
</dbReference>
<comment type="caution">
    <text evidence="3">The sequence shown here is derived from an EMBL/GenBank/DDBJ whole genome shotgun (WGS) entry which is preliminary data.</text>
</comment>
<dbReference type="CDD" id="cd00093">
    <property type="entry name" value="HTH_XRE"/>
    <property type="match status" value="1"/>
</dbReference>
<keyword evidence="1" id="KW-0238">DNA-binding</keyword>
<evidence type="ECO:0000259" key="2">
    <source>
        <dbReference type="PROSITE" id="PS50943"/>
    </source>
</evidence>
<dbReference type="InterPro" id="IPR010982">
    <property type="entry name" value="Lambda_DNA-bd_dom_sf"/>
</dbReference>
<dbReference type="RefSeq" id="WP_377770344.1">
    <property type="nucleotide sequence ID" value="NZ_JBHUOQ010000001.1"/>
</dbReference>
<organism evidence="3 4">
    <name type="scientific">Corticicoccus populi</name>
    <dbReference type="NCBI Taxonomy" id="1812821"/>
    <lineage>
        <taxon>Bacteria</taxon>
        <taxon>Bacillati</taxon>
        <taxon>Bacillota</taxon>
        <taxon>Bacilli</taxon>
        <taxon>Bacillales</taxon>
        <taxon>Staphylococcaceae</taxon>
        <taxon>Corticicoccus</taxon>
    </lineage>
</organism>
<accession>A0ABW5WTS5</accession>
<dbReference type="PROSITE" id="PS50943">
    <property type="entry name" value="HTH_CROC1"/>
    <property type="match status" value="1"/>
</dbReference>
<dbReference type="InterPro" id="IPR001387">
    <property type="entry name" value="Cro/C1-type_HTH"/>
</dbReference>
<dbReference type="PANTHER" id="PTHR46797">
    <property type="entry name" value="HTH-TYPE TRANSCRIPTIONAL REGULATOR"/>
    <property type="match status" value="1"/>
</dbReference>
<keyword evidence="4" id="KW-1185">Reference proteome</keyword>
<protein>
    <submittedName>
        <fullName evidence="3">Helix-turn-helix domain-containing protein</fullName>
    </submittedName>
</protein>
<feature type="domain" description="HTH cro/C1-type" evidence="2">
    <location>
        <begin position="7"/>
        <end position="60"/>
    </location>
</feature>
<name>A0ABW5WTS5_9STAP</name>
<evidence type="ECO:0000313" key="3">
    <source>
        <dbReference type="EMBL" id="MFD2828864.1"/>
    </source>
</evidence>